<sequence length="78" mass="8456">MLDVIAELEAYGMETAFNVEVGSSTTFESGQWNLRLGSSVMACLIMTPDGGETEPQSDQPDQDDDGKRDEDEQAPLDA</sequence>
<gene>
    <name evidence="2" type="ORF">H0E82_15095</name>
</gene>
<keyword evidence="3" id="KW-1185">Reference proteome</keyword>
<proteinExistence type="predicted"/>
<reference evidence="2 3" key="1">
    <citation type="submission" date="2020-07" db="EMBL/GenBank/DDBJ databases">
        <title>isolation of Luteimonas sp. SJ-16.</title>
        <authorList>
            <person name="Huang X.-X."/>
            <person name="Xu L."/>
            <person name="Sun J.-Q."/>
        </authorList>
    </citation>
    <scope>NUCLEOTIDE SEQUENCE [LARGE SCALE GENOMIC DNA]</scope>
    <source>
        <strain evidence="2 3">SJ-16</strain>
    </source>
</reference>
<accession>A0A7Z0QSQ4</accession>
<feature type="region of interest" description="Disordered" evidence="1">
    <location>
        <begin position="46"/>
        <end position="78"/>
    </location>
</feature>
<protein>
    <submittedName>
        <fullName evidence="2">Uncharacterized protein</fullName>
    </submittedName>
</protein>
<dbReference type="AlphaFoldDB" id="A0A7Z0QSQ4"/>
<evidence type="ECO:0000313" key="3">
    <source>
        <dbReference type="Proteomes" id="UP000589896"/>
    </source>
</evidence>
<evidence type="ECO:0000256" key="1">
    <source>
        <dbReference type="SAM" id="MobiDB-lite"/>
    </source>
</evidence>
<dbReference type="RefSeq" id="WP_180546282.1">
    <property type="nucleotide sequence ID" value="NZ_JACCJZ010000020.1"/>
</dbReference>
<comment type="caution">
    <text evidence="2">The sequence shown here is derived from an EMBL/GenBank/DDBJ whole genome shotgun (WGS) entry which is preliminary data.</text>
</comment>
<dbReference type="Proteomes" id="UP000589896">
    <property type="component" value="Unassembled WGS sequence"/>
</dbReference>
<organism evidence="2 3">
    <name type="scientific">Luteimonas deserti</name>
    <dbReference type="NCBI Taxonomy" id="2752306"/>
    <lineage>
        <taxon>Bacteria</taxon>
        <taxon>Pseudomonadati</taxon>
        <taxon>Pseudomonadota</taxon>
        <taxon>Gammaproteobacteria</taxon>
        <taxon>Lysobacterales</taxon>
        <taxon>Lysobacteraceae</taxon>
        <taxon>Luteimonas</taxon>
    </lineage>
</organism>
<dbReference type="EMBL" id="JACCJZ010000020">
    <property type="protein sequence ID" value="NYZ64063.1"/>
    <property type="molecule type" value="Genomic_DNA"/>
</dbReference>
<name>A0A7Z0QSQ4_9GAMM</name>
<evidence type="ECO:0000313" key="2">
    <source>
        <dbReference type="EMBL" id="NYZ64063.1"/>
    </source>
</evidence>